<reference evidence="1 2" key="2">
    <citation type="journal article" date="2012" name="Environ. Microbiol.">
        <title>Characterization of the first alginolytic operons in a marine bacterium: from their emergence in marine Flavobacteriia to their independent transfers to marine Proteobacteria and human gut Bacteroides.</title>
        <authorList>
            <person name="Thomas F."/>
            <person name="Barbeyron T."/>
            <person name="Tonon T."/>
            <person name="Genicot S."/>
            <person name="Czjzek M."/>
            <person name="Michel G."/>
        </authorList>
    </citation>
    <scope>NUCLEOTIDE SEQUENCE [LARGE SCALE GENOMIC DNA]</scope>
    <source>
        <strain evidence="2">DSM 12802 / CCUG 47099 / CIP 106680 / NCIMB 13871 / Dsij</strain>
    </source>
</reference>
<dbReference type="OrthoDB" id="1327275at2"/>
<dbReference type="RefSeq" id="WP_013995257.1">
    <property type="nucleotide sequence ID" value="NC_015844.1"/>
</dbReference>
<name>G0L2D7_ZOBGA</name>
<organism evidence="1 2">
    <name type="scientific">Zobellia galactanivorans (strain DSM 12802 / CCUG 47099 / CIP 106680 / NCIMB 13871 / Dsij)</name>
    <dbReference type="NCBI Taxonomy" id="63186"/>
    <lineage>
        <taxon>Bacteria</taxon>
        <taxon>Pseudomonadati</taxon>
        <taxon>Bacteroidota</taxon>
        <taxon>Flavobacteriia</taxon>
        <taxon>Flavobacteriales</taxon>
        <taxon>Flavobacteriaceae</taxon>
        <taxon>Zobellia</taxon>
    </lineage>
</organism>
<evidence type="ECO:0000313" key="2">
    <source>
        <dbReference type="Proteomes" id="UP000008898"/>
    </source>
</evidence>
<dbReference type="Pfam" id="PF13644">
    <property type="entry name" value="DKNYY"/>
    <property type="match status" value="2"/>
</dbReference>
<dbReference type="EMBL" id="FP476056">
    <property type="protein sequence ID" value="CAZ98067.1"/>
    <property type="molecule type" value="Genomic_DNA"/>
</dbReference>
<dbReference type="InterPro" id="IPR027375">
    <property type="entry name" value="DKNYY"/>
</dbReference>
<dbReference type="AlphaFoldDB" id="G0L2D7"/>
<evidence type="ECO:0008006" key="3">
    <source>
        <dbReference type="Google" id="ProtNLM"/>
    </source>
</evidence>
<keyword evidence="2" id="KW-1185">Reference proteome</keyword>
<accession>G0L2D7</accession>
<dbReference type="HOGENOM" id="CLU_1004547_0_0_10"/>
<sequence>MDDLVILDLFWDRQLVKDKSGREFEIFRGKDYDTDWVHLGHSYSKNSEWIYFYGDTCFEKELKNIDIASFSLIEANEAENTIYFKDKKAVYLKSYMCGFATLPNADPNDFQIVDIDNGYSTSGESDYWYEDKLPYALSEMIPINGCYQRVKDTIFFGHTRKVACDVDTFEQVHPKVQTLFKDKDHLYFKNEIVEGANPDTFEFLEECIGEDAPYYLECDIHYYAKDDKYAYFVNAPFGIKVIKTKDLKNFRFEVIDEIGYGRDSNYRYEKGRRKKIK</sequence>
<proteinExistence type="predicted"/>
<dbReference type="Proteomes" id="UP000008898">
    <property type="component" value="Chromosome"/>
</dbReference>
<dbReference type="STRING" id="63186.ZOBELLIA_3929"/>
<reference evidence="2" key="1">
    <citation type="submission" date="2009-07" db="EMBL/GenBank/DDBJ databases">
        <title>Complete genome sequence of Zobellia galactanivorans Dsij.</title>
        <authorList>
            <consortium name="Genoscope - CEA"/>
        </authorList>
    </citation>
    <scope>NUCLEOTIDE SEQUENCE [LARGE SCALE GENOMIC DNA]</scope>
    <source>
        <strain evidence="2">DSM 12802 / CCUG 47099 / CIP 106680 / NCIMB 13871 / Dsij</strain>
    </source>
</reference>
<dbReference type="KEGG" id="zga:ZOBELLIA_3929"/>
<evidence type="ECO:0000313" key="1">
    <source>
        <dbReference type="EMBL" id="CAZ98067.1"/>
    </source>
</evidence>
<gene>
    <name evidence="1" type="ordered locus">zobellia_3929</name>
</gene>
<protein>
    <recommendedName>
        <fullName evidence="3">DKNYY family protein</fullName>
    </recommendedName>
</protein>